<evidence type="ECO:0000256" key="5">
    <source>
        <dbReference type="ARBA" id="ARBA00022989"/>
    </source>
</evidence>
<evidence type="ECO:0000256" key="2">
    <source>
        <dbReference type="ARBA" id="ARBA00006448"/>
    </source>
</evidence>
<name>A0A1H9UPL5_9BACI</name>
<feature type="domain" description="YetF-like N-terminal transmembrane" evidence="9">
    <location>
        <begin position="4"/>
        <end position="70"/>
    </location>
</feature>
<dbReference type="PANTHER" id="PTHR34582:SF7">
    <property type="entry name" value="UPF0702 TRANSMEMBRANE PROTEIN YDFS"/>
    <property type="match status" value="1"/>
</dbReference>
<dbReference type="InterPro" id="IPR048454">
    <property type="entry name" value="YetF_N"/>
</dbReference>
<dbReference type="InterPro" id="IPR023090">
    <property type="entry name" value="UPF0702_alpha/beta_dom_sf"/>
</dbReference>
<keyword evidence="4 7" id="KW-0812">Transmembrane</keyword>
<feature type="domain" description="YetF C-terminal" evidence="8">
    <location>
        <begin position="75"/>
        <end position="207"/>
    </location>
</feature>
<keyword evidence="3" id="KW-1003">Cell membrane</keyword>
<sequence length="280" mass="31869">MIRGVIGFFLLFLLARIMGKKHITDMTFYEYIVGIAIGSIAAEMTFGTEVRISNFVVGMVLWALFPMFISHIELKSFRFRTLTEGKPAVLIENGVIYEDRLRKESLTVDELMIHLRQKDVFKLDDVESAVMEKNGQISVLKKSNAQPVTSKDMGLTAEPEHQPRIVIVDGNVMEKSLTDFGYDKEWLKDELGKQGVTSFSNVFLGQIDSSGNVYIDLFNDRKKMPQVKQKLLVAADIKKLQESLRAFSIQTENQQAKQTYLKQADQLDVLLDNLSTYIKE</sequence>
<dbReference type="EMBL" id="FOGT01000008">
    <property type="protein sequence ID" value="SES11299.1"/>
    <property type="molecule type" value="Genomic_DNA"/>
</dbReference>
<evidence type="ECO:0000256" key="6">
    <source>
        <dbReference type="ARBA" id="ARBA00023136"/>
    </source>
</evidence>
<dbReference type="InterPro" id="IPR012452">
    <property type="entry name" value="DUF1657"/>
</dbReference>
<dbReference type="InterPro" id="IPR007353">
    <property type="entry name" value="DUF421"/>
</dbReference>
<dbReference type="Gene3D" id="3.30.240.20">
    <property type="entry name" value="bsu07140 like domains"/>
    <property type="match status" value="2"/>
</dbReference>
<dbReference type="Pfam" id="PF20730">
    <property type="entry name" value="YetF_N"/>
    <property type="match status" value="1"/>
</dbReference>
<keyword evidence="6 7" id="KW-0472">Membrane</keyword>
<dbReference type="GO" id="GO:0005886">
    <property type="term" value="C:plasma membrane"/>
    <property type="evidence" value="ECO:0007669"/>
    <property type="project" value="UniProtKB-SubCell"/>
</dbReference>
<protein>
    <submittedName>
        <fullName evidence="10">Uncharacterized membrane protein YcaP, DUF421 family</fullName>
    </submittedName>
</protein>
<evidence type="ECO:0000313" key="11">
    <source>
        <dbReference type="Proteomes" id="UP000198571"/>
    </source>
</evidence>
<proteinExistence type="inferred from homology"/>
<dbReference type="STRING" id="1601833.SAMN05518684_10883"/>
<evidence type="ECO:0000256" key="4">
    <source>
        <dbReference type="ARBA" id="ARBA00022692"/>
    </source>
</evidence>
<evidence type="ECO:0000256" key="3">
    <source>
        <dbReference type="ARBA" id="ARBA00022475"/>
    </source>
</evidence>
<dbReference type="AlphaFoldDB" id="A0A1H9UPL5"/>
<comment type="subcellular location">
    <subcellularLocation>
        <location evidence="1">Cell membrane</location>
        <topology evidence="1">Multi-pass membrane protein</topology>
    </subcellularLocation>
</comment>
<evidence type="ECO:0000256" key="7">
    <source>
        <dbReference type="SAM" id="Phobius"/>
    </source>
</evidence>
<reference evidence="11" key="1">
    <citation type="submission" date="2016-10" db="EMBL/GenBank/DDBJ databases">
        <authorList>
            <person name="Varghese N."/>
            <person name="Submissions S."/>
        </authorList>
    </citation>
    <scope>NUCLEOTIDE SEQUENCE [LARGE SCALE GENOMIC DNA]</scope>
    <source>
        <strain evidence="11">S9</strain>
    </source>
</reference>
<dbReference type="Proteomes" id="UP000198571">
    <property type="component" value="Unassembled WGS sequence"/>
</dbReference>
<evidence type="ECO:0000256" key="1">
    <source>
        <dbReference type="ARBA" id="ARBA00004651"/>
    </source>
</evidence>
<dbReference type="Pfam" id="PF07870">
    <property type="entry name" value="DUF1657"/>
    <property type="match status" value="1"/>
</dbReference>
<dbReference type="Pfam" id="PF04239">
    <property type="entry name" value="DUF421"/>
    <property type="match status" value="1"/>
</dbReference>
<gene>
    <name evidence="10" type="ORF">SAMN05518684_10883</name>
</gene>
<dbReference type="PANTHER" id="PTHR34582">
    <property type="entry name" value="UPF0702 TRANSMEMBRANE PROTEIN YCAP"/>
    <property type="match status" value="1"/>
</dbReference>
<evidence type="ECO:0000259" key="8">
    <source>
        <dbReference type="Pfam" id="PF04239"/>
    </source>
</evidence>
<feature type="transmembrane region" description="Helical" evidence="7">
    <location>
        <begin position="52"/>
        <end position="72"/>
    </location>
</feature>
<organism evidence="10 11">
    <name type="scientific">Salipaludibacillus aurantiacus</name>
    <dbReference type="NCBI Taxonomy" id="1601833"/>
    <lineage>
        <taxon>Bacteria</taxon>
        <taxon>Bacillati</taxon>
        <taxon>Bacillota</taxon>
        <taxon>Bacilli</taxon>
        <taxon>Bacillales</taxon>
        <taxon>Bacillaceae</taxon>
    </lineage>
</organism>
<accession>A0A1H9UPL5</accession>
<evidence type="ECO:0000259" key="9">
    <source>
        <dbReference type="Pfam" id="PF20730"/>
    </source>
</evidence>
<evidence type="ECO:0000313" key="10">
    <source>
        <dbReference type="EMBL" id="SES11299.1"/>
    </source>
</evidence>
<keyword evidence="11" id="KW-1185">Reference proteome</keyword>
<comment type="similarity">
    <text evidence="2">Belongs to the UPF0702 family.</text>
</comment>
<keyword evidence="5 7" id="KW-1133">Transmembrane helix</keyword>